<dbReference type="PANTHER" id="PTHR10740:SF16">
    <property type="entry name" value="AMPHIREGULIN"/>
    <property type="match status" value="1"/>
</dbReference>
<keyword evidence="8 9" id="KW-1015">Disulfide bond</keyword>
<keyword evidence="2 9" id="KW-0245">EGF-like domain</keyword>
<reference evidence="13 14" key="1">
    <citation type="submission" date="2020-10" db="EMBL/GenBank/DDBJ databases">
        <title>Pygocentrus nattereri (red-bellied piranha) genome, fPygNat1, primary haplotype.</title>
        <authorList>
            <person name="Myers G."/>
            <person name="Meyer A."/>
            <person name="Karagic N."/>
            <person name="Pippel M."/>
            <person name="Winkler S."/>
            <person name="Tracey A."/>
            <person name="Wood J."/>
            <person name="Formenti G."/>
            <person name="Howe K."/>
            <person name="Fedrigo O."/>
            <person name="Jarvis E.D."/>
        </authorList>
    </citation>
    <scope>NUCLEOTIDE SEQUENCE [LARGE SCALE GENOMIC DNA]</scope>
</reference>
<keyword evidence="3 11" id="KW-0812">Transmembrane</keyword>
<dbReference type="GeneTree" id="ENSGT00940000156901"/>
<evidence type="ECO:0000256" key="4">
    <source>
        <dbReference type="ARBA" id="ARBA00022729"/>
    </source>
</evidence>
<evidence type="ECO:0000256" key="5">
    <source>
        <dbReference type="ARBA" id="ARBA00022989"/>
    </source>
</evidence>
<feature type="transmembrane region" description="Helical" evidence="11">
    <location>
        <begin position="131"/>
        <end position="154"/>
    </location>
</feature>
<evidence type="ECO:0000256" key="6">
    <source>
        <dbReference type="ARBA" id="ARBA00023030"/>
    </source>
</evidence>
<dbReference type="GO" id="GO:0008083">
    <property type="term" value="F:growth factor activity"/>
    <property type="evidence" value="ECO:0007669"/>
    <property type="project" value="UniProtKB-KW"/>
</dbReference>
<proteinExistence type="predicted"/>
<keyword evidence="6" id="KW-0339">Growth factor</keyword>
<evidence type="ECO:0000256" key="3">
    <source>
        <dbReference type="ARBA" id="ARBA00022692"/>
    </source>
</evidence>
<evidence type="ECO:0000256" key="7">
    <source>
        <dbReference type="ARBA" id="ARBA00023136"/>
    </source>
</evidence>
<evidence type="ECO:0000256" key="9">
    <source>
        <dbReference type="PROSITE-ProRule" id="PRU00076"/>
    </source>
</evidence>
<evidence type="ECO:0000256" key="1">
    <source>
        <dbReference type="ARBA" id="ARBA00004167"/>
    </source>
</evidence>
<dbReference type="GO" id="GO:0005615">
    <property type="term" value="C:extracellular space"/>
    <property type="evidence" value="ECO:0007669"/>
    <property type="project" value="TreeGrafter"/>
</dbReference>
<evidence type="ECO:0000313" key="13">
    <source>
        <dbReference type="Ensembl" id="ENSPNAP00000069517.1"/>
    </source>
</evidence>
<dbReference type="PROSITE" id="PS00022">
    <property type="entry name" value="EGF_1"/>
    <property type="match status" value="1"/>
</dbReference>
<sequence length="182" mass="19838">SSVLEAGCYLKWLCSISLSGRTEEPRTRGGRRRNGGKRRNKSQVTLGQRSHTSSQVQHTFSTTSDPCLTSHRDYCIHGHCTYLQDLKEPVCVCMKGYDGVRCGIQLLQTFSGSGSGSDGPDGHSHTHTLQLALVIIAVVLSVISCAAIIIIIMVQYKAQHSFQAAFLSSSSEREKLQKSPAV</sequence>
<name>A0AAR2L4F1_PYGNA</name>
<feature type="region of interest" description="Disordered" evidence="10">
    <location>
        <begin position="21"/>
        <end position="62"/>
    </location>
</feature>
<dbReference type="GO" id="GO:0005154">
    <property type="term" value="F:epidermal growth factor receptor binding"/>
    <property type="evidence" value="ECO:0007669"/>
    <property type="project" value="TreeGrafter"/>
</dbReference>
<feature type="compositionally biased region" description="Polar residues" evidence="10">
    <location>
        <begin position="42"/>
        <end position="62"/>
    </location>
</feature>
<keyword evidence="5 11" id="KW-1133">Transmembrane helix</keyword>
<dbReference type="PROSITE" id="PS01186">
    <property type="entry name" value="EGF_2"/>
    <property type="match status" value="1"/>
</dbReference>
<keyword evidence="14" id="KW-1185">Reference proteome</keyword>
<feature type="domain" description="EGF-like" evidence="12">
    <location>
        <begin position="63"/>
        <end position="103"/>
    </location>
</feature>
<evidence type="ECO:0000256" key="10">
    <source>
        <dbReference type="SAM" id="MobiDB-lite"/>
    </source>
</evidence>
<accession>A0AAR2L4F1</accession>
<dbReference type="PROSITE" id="PS50026">
    <property type="entry name" value="EGF_3"/>
    <property type="match status" value="1"/>
</dbReference>
<evidence type="ECO:0000256" key="8">
    <source>
        <dbReference type="ARBA" id="ARBA00023157"/>
    </source>
</evidence>
<dbReference type="Gene3D" id="2.10.25.10">
    <property type="entry name" value="Laminin"/>
    <property type="match status" value="1"/>
</dbReference>
<dbReference type="Proteomes" id="UP001501920">
    <property type="component" value="Chromosome 20"/>
</dbReference>
<dbReference type="GO" id="GO:0045840">
    <property type="term" value="P:positive regulation of mitotic nuclear division"/>
    <property type="evidence" value="ECO:0007669"/>
    <property type="project" value="TreeGrafter"/>
</dbReference>
<reference evidence="13" key="3">
    <citation type="submission" date="2025-09" db="UniProtKB">
        <authorList>
            <consortium name="Ensembl"/>
        </authorList>
    </citation>
    <scope>IDENTIFICATION</scope>
</reference>
<keyword evidence="4" id="KW-0732">Signal</keyword>
<comment type="subcellular location">
    <subcellularLocation>
        <location evidence="1">Membrane</location>
        <topology evidence="1">Single-pass membrane protein</topology>
    </subcellularLocation>
</comment>
<reference evidence="13" key="2">
    <citation type="submission" date="2025-08" db="UniProtKB">
        <authorList>
            <consortium name="Ensembl"/>
        </authorList>
    </citation>
    <scope>IDENTIFICATION</scope>
</reference>
<organism evidence="13 14">
    <name type="scientific">Pygocentrus nattereri</name>
    <name type="common">Red-bellied piranha</name>
    <dbReference type="NCBI Taxonomy" id="42514"/>
    <lineage>
        <taxon>Eukaryota</taxon>
        <taxon>Metazoa</taxon>
        <taxon>Chordata</taxon>
        <taxon>Craniata</taxon>
        <taxon>Vertebrata</taxon>
        <taxon>Euteleostomi</taxon>
        <taxon>Actinopterygii</taxon>
        <taxon>Neopterygii</taxon>
        <taxon>Teleostei</taxon>
        <taxon>Ostariophysi</taxon>
        <taxon>Characiformes</taxon>
        <taxon>Characoidei</taxon>
        <taxon>Pygocentrus</taxon>
    </lineage>
</organism>
<protein>
    <submittedName>
        <fullName evidence="13">Amphiregulin</fullName>
    </submittedName>
</protein>
<keyword evidence="7 11" id="KW-0472">Membrane</keyword>
<feature type="compositionally biased region" description="Basic residues" evidence="10">
    <location>
        <begin position="28"/>
        <end position="41"/>
    </location>
</feature>
<evidence type="ECO:0000259" key="12">
    <source>
        <dbReference type="PROSITE" id="PS50026"/>
    </source>
</evidence>
<feature type="disulfide bond" evidence="9">
    <location>
        <begin position="93"/>
        <end position="102"/>
    </location>
</feature>
<dbReference type="InterPro" id="IPR000742">
    <property type="entry name" value="EGF"/>
</dbReference>
<dbReference type="GO" id="GO:0008284">
    <property type="term" value="P:positive regulation of cell population proliferation"/>
    <property type="evidence" value="ECO:0007669"/>
    <property type="project" value="TreeGrafter"/>
</dbReference>
<dbReference type="SUPFAM" id="SSF57196">
    <property type="entry name" value="EGF/Laminin"/>
    <property type="match status" value="1"/>
</dbReference>
<dbReference type="FunFam" id="2.10.25.10:FF:000158">
    <property type="entry name" value="proheparin-binding EGF-like growth factor"/>
    <property type="match status" value="1"/>
</dbReference>
<dbReference type="GO" id="GO:0016020">
    <property type="term" value="C:membrane"/>
    <property type="evidence" value="ECO:0007669"/>
    <property type="project" value="UniProtKB-SubCell"/>
</dbReference>
<comment type="caution">
    <text evidence="9">Lacks conserved residue(s) required for the propagation of feature annotation.</text>
</comment>
<dbReference type="PANTHER" id="PTHR10740">
    <property type="entry name" value="TRANSFORMING GROWTH FACTOR ALPHA"/>
    <property type="match status" value="1"/>
</dbReference>
<dbReference type="AlphaFoldDB" id="A0AAR2L4F1"/>
<evidence type="ECO:0000313" key="14">
    <source>
        <dbReference type="Proteomes" id="UP001501920"/>
    </source>
</evidence>
<evidence type="ECO:0000256" key="11">
    <source>
        <dbReference type="SAM" id="Phobius"/>
    </source>
</evidence>
<dbReference type="Ensembl" id="ENSPNAT00000071507.1">
    <property type="protein sequence ID" value="ENSPNAP00000069517.1"/>
    <property type="gene ID" value="ENSPNAG00000022216.2"/>
</dbReference>
<dbReference type="GO" id="GO:0007173">
    <property type="term" value="P:epidermal growth factor receptor signaling pathway"/>
    <property type="evidence" value="ECO:0007669"/>
    <property type="project" value="TreeGrafter"/>
</dbReference>
<evidence type="ECO:0000256" key="2">
    <source>
        <dbReference type="ARBA" id="ARBA00022536"/>
    </source>
</evidence>